<name>W2HG39_PHYNI</name>
<feature type="non-terminal residue" evidence="2">
    <location>
        <position position="1"/>
    </location>
</feature>
<accession>W2HG39</accession>
<organism evidence="2">
    <name type="scientific">Phytophthora nicotianae</name>
    <name type="common">Potato buckeye rot agent</name>
    <name type="synonym">Phytophthora parasitica</name>
    <dbReference type="NCBI Taxonomy" id="4792"/>
    <lineage>
        <taxon>Eukaryota</taxon>
        <taxon>Sar</taxon>
        <taxon>Stramenopiles</taxon>
        <taxon>Oomycota</taxon>
        <taxon>Peronosporomycetes</taxon>
        <taxon>Peronosporales</taxon>
        <taxon>Peronosporaceae</taxon>
        <taxon>Phytophthora</taxon>
    </lineage>
</organism>
<proteinExistence type="predicted"/>
<dbReference type="Proteomes" id="UP000053236">
    <property type="component" value="Unassembled WGS sequence"/>
</dbReference>
<dbReference type="EMBL" id="KI684653">
    <property type="protein sequence ID" value="ETK94242.1"/>
    <property type="molecule type" value="Genomic_DNA"/>
</dbReference>
<feature type="region of interest" description="Disordered" evidence="1">
    <location>
        <begin position="1"/>
        <end position="61"/>
    </location>
</feature>
<sequence length="229" mass="24390">DVESRLNGGSLPPLATKRQNTVSGAPDASLSSDCEHGDISTSPGETSRATGTRTRGGDPLISIWPGRSMPWLRSGRSFAHPLVPESETIQVRPLSELELNTLPEADQTDGTASSESTISEAWNASSLAAPSPALGRFRVRDTFTGSRLHAPIRGSSSQSSNEENNEYAGFEGYDPAAVTIICTPSKSVLKAPLVLPWPQLLALLVLISLGTHLIIPLETSGSRRNGHWK</sequence>
<gene>
    <name evidence="2" type="ORF">L915_02661</name>
</gene>
<evidence type="ECO:0000256" key="1">
    <source>
        <dbReference type="SAM" id="MobiDB-lite"/>
    </source>
</evidence>
<evidence type="ECO:0000313" key="2">
    <source>
        <dbReference type="EMBL" id="ETK94242.1"/>
    </source>
</evidence>
<feature type="region of interest" description="Disordered" evidence="1">
    <location>
        <begin position="148"/>
        <end position="167"/>
    </location>
</feature>
<protein>
    <submittedName>
        <fullName evidence="2">Uncharacterized protein</fullName>
    </submittedName>
</protein>
<dbReference type="AlphaFoldDB" id="W2HG39"/>
<dbReference type="VEuPathDB" id="FungiDB:PPTG_23704"/>
<reference evidence="2" key="1">
    <citation type="submission" date="2013-11" db="EMBL/GenBank/DDBJ databases">
        <title>The Genome Sequence of Phytophthora parasitica CJ02B3.</title>
        <authorList>
            <consortium name="The Broad Institute Genomics Platform"/>
            <person name="Russ C."/>
            <person name="Tyler B."/>
            <person name="Panabieres F."/>
            <person name="Shan W."/>
            <person name="Tripathy S."/>
            <person name="Grunwald N."/>
            <person name="Machado M."/>
            <person name="Johnson C.S."/>
            <person name="Arredondo F."/>
            <person name="Hong C."/>
            <person name="Coffey M."/>
            <person name="Young S.K."/>
            <person name="Zeng Q."/>
            <person name="Gargeya S."/>
            <person name="Fitzgerald M."/>
            <person name="Abouelleil A."/>
            <person name="Alvarado L."/>
            <person name="Chapman S.B."/>
            <person name="Gainer-Dewar J."/>
            <person name="Goldberg J."/>
            <person name="Griggs A."/>
            <person name="Gujja S."/>
            <person name="Hansen M."/>
            <person name="Howarth C."/>
            <person name="Imamovic A."/>
            <person name="Ireland A."/>
            <person name="Larimer J."/>
            <person name="McCowan C."/>
            <person name="Murphy C."/>
            <person name="Pearson M."/>
            <person name="Poon T.W."/>
            <person name="Priest M."/>
            <person name="Roberts A."/>
            <person name="Saif S."/>
            <person name="Shea T."/>
            <person name="Sykes S."/>
            <person name="Wortman J."/>
            <person name="Nusbaum C."/>
            <person name="Birren B."/>
        </authorList>
    </citation>
    <scope>NUCLEOTIDE SEQUENCE [LARGE SCALE GENOMIC DNA]</scope>
    <source>
        <strain evidence="2">CJ02B3</strain>
    </source>
</reference>